<evidence type="ECO:0000313" key="1">
    <source>
        <dbReference type="EMBL" id="RPA94204.1"/>
    </source>
</evidence>
<feature type="non-terminal residue" evidence="1">
    <location>
        <position position="1"/>
    </location>
</feature>
<gene>
    <name evidence="1" type="ORF">L873DRAFT_1702380</name>
</gene>
<dbReference type="OrthoDB" id="5479820at2759"/>
<dbReference type="AlphaFoldDB" id="A0A3N4JK09"/>
<reference evidence="1 2" key="1">
    <citation type="journal article" date="2018" name="Nat. Ecol. Evol.">
        <title>Pezizomycetes genomes reveal the molecular basis of ectomycorrhizal truffle lifestyle.</title>
        <authorList>
            <person name="Murat C."/>
            <person name="Payen T."/>
            <person name="Noel B."/>
            <person name="Kuo A."/>
            <person name="Morin E."/>
            <person name="Chen J."/>
            <person name="Kohler A."/>
            <person name="Krizsan K."/>
            <person name="Balestrini R."/>
            <person name="Da Silva C."/>
            <person name="Montanini B."/>
            <person name="Hainaut M."/>
            <person name="Levati E."/>
            <person name="Barry K.W."/>
            <person name="Belfiori B."/>
            <person name="Cichocki N."/>
            <person name="Clum A."/>
            <person name="Dockter R.B."/>
            <person name="Fauchery L."/>
            <person name="Guy J."/>
            <person name="Iotti M."/>
            <person name="Le Tacon F."/>
            <person name="Lindquist E.A."/>
            <person name="Lipzen A."/>
            <person name="Malagnac F."/>
            <person name="Mello A."/>
            <person name="Molinier V."/>
            <person name="Miyauchi S."/>
            <person name="Poulain J."/>
            <person name="Riccioni C."/>
            <person name="Rubini A."/>
            <person name="Sitrit Y."/>
            <person name="Splivallo R."/>
            <person name="Traeger S."/>
            <person name="Wang M."/>
            <person name="Zifcakova L."/>
            <person name="Wipf D."/>
            <person name="Zambonelli A."/>
            <person name="Paolocci F."/>
            <person name="Nowrousian M."/>
            <person name="Ottonello S."/>
            <person name="Baldrian P."/>
            <person name="Spatafora J.W."/>
            <person name="Henrissat B."/>
            <person name="Nagy L.G."/>
            <person name="Aury J.M."/>
            <person name="Wincker P."/>
            <person name="Grigoriev I.V."/>
            <person name="Bonfante P."/>
            <person name="Martin F.M."/>
        </authorList>
    </citation>
    <scope>NUCLEOTIDE SEQUENCE [LARGE SCALE GENOMIC DNA]</scope>
    <source>
        <strain evidence="1 2">120613-1</strain>
    </source>
</reference>
<proteinExistence type="predicted"/>
<accession>A0A3N4JK09</accession>
<evidence type="ECO:0000313" key="2">
    <source>
        <dbReference type="Proteomes" id="UP000276215"/>
    </source>
</evidence>
<organism evidence="1 2">
    <name type="scientific">Choiromyces venosus 120613-1</name>
    <dbReference type="NCBI Taxonomy" id="1336337"/>
    <lineage>
        <taxon>Eukaryota</taxon>
        <taxon>Fungi</taxon>
        <taxon>Dikarya</taxon>
        <taxon>Ascomycota</taxon>
        <taxon>Pezizomycotina</taxon>
        <taxon>Pezizomycetes</taxon>
        <taxon>Pezizales</taxon>
        <taxon>Tuberaceae</taxon>
        <taxon>Choiromyces</taxon>
    </lineage>
</organism>
<dbReference type="Proteomes" id="UP000276215">
    <property type="component" value="Unassembled WGS sequence"/>
</dbReference>
<sequence length="61" mass="7267">DVSHYCLRIDFMLQDSKISLQQTPSSNLHSSGSFFYFFYQLPRCRFVWPRQFGPQEGIKMT</sequence>
<keyword evidence="2" id="KW-1185">Reference proteome</keyword>
<protein>
    <submittedName>
        <fullName evidence="1">Uncharacterized protein</fullName>
    </submittedName>
</protein>
<dbReference type="EMBL" id="ML120441">
    <property type="protein sequence ID" value="RPA94204.1"/>
    <property type="molecule type" value="Genomic_DNA"/>
</dbReference>
<name>A0A3N4JK09_9PEZI</name>